<dbReference type="EMBL" id="JANHOH010000001">
    <property type="protein sequence ID" value="MCQ6956896.1"/>
    <property type="molecule type" value="Genomic_DNA"/>
</dbReference>
<keyword evidence="2" id="KW-1185">Reference proteome</keyword>
<protein>
    <submittedName>
        <fullName evidence="1">Abortive infection system antitoxin AbiGi family protein</fullName>
    </submittedName>
</protein>
<reference evidence="1 2" key="1">
    <citation type="submission" date="2022-07" db="EMBL/GenBank/DDBJ databases">
        <title>Mucilaginibacter sp. JC4.</title>
        <authorList>
            <person name="Le V."/>
            <person name="Ko S.-R."/>
            <person name="Ahn C.-Y."/>
            <person name="Oh H.-M."/>
        </authorList>
    </citation>
    <scope>NUCLEOTIDE SEQUENCE [LARGE SCALE GENOMIC DNA]</scope>
    <source>
        <strain evidence="1 2">JC4</strain>
    </source>
</reference>
<comment type="caution">
    <text evidence="1">The sequence shown here is derived from an EMBL/GenBank/DDBJ whole genome shotgun (WGS) entry which is preliminary data.</text>
</comment>
<gene>
    <name evidence="1" type="ORF">NPE20_02955</name>
</gene>
<dbReference type="Pfam" id="PF10899">
    <property type="entry name" value="AbiGi"/>
    <property type="match status" value="1"/>
</dbReference>
<dbReference type="Proteomes" id="UP001204376">
    <property type="component" value="Unassembled WGS sequence"/>
</dbReference>
<dbReference type="InterPro" id="IPR021223">
    <property type="entry name" value="AbiGi"/>
</dbReference>
<organism evidence="1 2">
    <name type="scientific">Mucilaginibacter aquariorum</name>
    <dbReference type="NCBI Taxonomy" id="2967225"/>
    <lineage>
        <taxon>Bacteria</taxon>
        <taxon>Pseudomonadati</taxon>
        <taxon>Bacteroidota</taxon>
        <taxon>Sphingobacteriia</taxon>
        <taxon>Sphingobacteriales</taxon>
        <taxon>Sphingobacteriaceae</taxon>
        <taxon>Mucilaginibacter</taxon>
    </lineage>
</organism>
<dbReference type="RefSeq" id="WP_256537108.1">
    <property type="nucleotide sequence ID" value="NZ_JANHOH010000001.1"/>
</dbReference>
<name>A0ABT1SX22_9SPHI</name>
<evidence type="ECO:0000313" key="1">
    <source>
        <dbReference type="EMBL" id="MCQ6956896.1"/>
    </source>
</evidence>
<proteinExistence type="predicted"/>
<evidence type="ECO:0000313" key="2">
    <source>
        <dbReference type="Proteomes" id="UP001204376"/>
    </source>
</evidence>
<sequence length="245" mass="28884">MSLSSNSLIHLTNTKQALKGILTENFKIKYCVENVLTQTGKLSYAVPMVSFCDIPMSEIKEHIEKYGSYGIGLTREWGQANSLNPVFYVDKNSSIGKAYYETFDEIFLGPKRKVSELTDIESKHLDVMRYMKNYEADLNRNGKIEHNYRYADEKEWRYVPNKNEAPMVYRNEIYVSNKAKFNNKLNELRLYFEPKDIKYIIIQHDHEITEFINMLRDSKGTKYSYNDVERLMTRIITVEQIKSDF</sequence>
<accession>A0ABT1SX22</accession>